<gene>
    <name evidence="2" type="ORF">BXYJ_LOCUS3061</name>
</gene>
<feature type="region of interest" description="Disordered" evidence="1">
    <location>
        <begin position="1"/>
        <end position="31"/>
    </location>
</feature>
<dbReference type="AlphaFoldDB" id="A0A1I7RYH8"/>
<proteinExistence type="predicted"/>
<evidence type="ECO:0000256" key="1">
    <source>
        <dbReference type="SAM" id="MobiDB-lite"/>
    </source>
</evidence>
<evidence type="ECO:0000313" key="5">
    <source>
        <dbReference type="WBParaSite" id="BXY_0579500.1"/>
    </source>
</evidence>
<keyword evidence="4" id="KW-1185">Reference proteome</keyword>
<dbReference type="WBParaSite" id="BXY_0579500.1">
    <property type="protein sequence ID" value="BXY_0579500.1"/>
    <property type="gene ID" value="BXY_0579500"/>
</dbReference>
<evidence type="ECO:0000313" key="2">
    <source>
        <dbReference type="EMBL" id="CAD5213500.1"/>
    </source>
</evidence>
<accession>A0A1I7RYH8</accession>
<dbReference type="EMBL" id="CAJFCV020000002">
    <property type="protein sequence ID" value="CAG9092668.1"/>
    <property type="molecule type" value="Genomic_DNA"/>
</dbReference>
<dbReference type="Proteomes" id="UP000659654">
    <property type="component" value="Unassembled WGS sequence"/>
</dbReference>
<sequence>MTKTHSTCSRPSPRLTPNPESGQMERRGPHSSVLLEAEISERPAPRVSFFFCLDDAAVVCGDAAGPVTSTEWSAPAGSTLSRIRALSANSLGPPCSLAVHSNRVEKREREREREVTPAAPQKGEEARK</sequence>
<reference evidence="2" key="2">
    <citation type="submission" date="2020-09" db="EMBL/GenBank/DDBJ databases">
        <authorList>
            <person name="Kikuchi T."/>
        </authorList>
    </citation>
    <scope>NUCLEOTIDE SEQUENCE</scope>
    <source>
        <strain evidence="2">Ka4C1</strain>
    </source>
</reference>
<organism evidence="3 5">
    <name type="scientific">Bursaphelenchus xylophilus</name>
    <name type="common">Pinewood nematode worm</name>
    <name type="synonym">Aphelenchoides xylophilus</name>
    <dbReference type="NCBI Taxonomy" id="6326"/>
    <lineage>
        <taxon>Eukaryota</taxon>
        <taxon>Metazoa</taxon>
        <taxon>Ecdysozoa</taxon>
        <taxon>Nematoda</taxon>
        <taxon>Chromadorea</taxon>
        <taxon>Rhabditida</taxon>
        <taxon>Tylenchina</taxon>
        <taxon>Tylenchomorpha</taxon>
        <taxon>Aphelenchoidea</taxon>
        <taxon>Aphelenchoididae</taxon>
        <taxon>Bursaphelenchus</taxon>
    </lineage>
</organism>
<reference evidence="5" key="1">
    <citation type="submission" date="2016-11" db="UniProtKB">
        <authorList>
            <consortium name="WormBaseParasite"/>
        </authorList>
    </citation>
    <scope>IDENTIFICATION</scope>
</reference>
<dbReference type="Proteomes" id="UP000095284">
    <property type="component" value="Unplaced"/>
</dbReference>
<feature type="region of interest" description="Disordered" evidence="1">
    <location>
        <begin position="90"/>
        <end position="128"/>
    </location>
</feature>
<dbReference type="Proteomes" id="UP000582659">
    <property type="component" value="Unassembled WGS sequence"/>
</dbReference>
<name>A0A1I7RYH8_BURXY</name>
<evidence type="ECO:0000313" key="3">
    <source>
        <dbReference type="Proteomes" id="UP000095284"/>
    </source>
</evidence>
<dbReference type="EMBL" id="CAJFDI010000002">
    <property type="protein sequence ID" value="CAD5213500.1"/>
    <property type="molecule type" value="Genomic_DNA"/>
</dbReference>
<protein>
    <submittedName>
        <fullName evidence="2">(pine wood nematode) hypothetical protein</fullName>
    </submittedName>
</protein>
<feature type="compositionally biased region" description="Polar residues" evidence="1">
    <location>
        <begin position="1"/>
        <end position="10"/>
    </location>
</feature>
<feature type="compositionally biased region" description="Basic and acidic residues" evidence="1">
    <location>
        <begin position="102"/>
        <end position="115"/>
    </location>
</feature>
<evidence type="ECO:0000313" key="4">
    <source>
        <dbReference type="Proteomes" id="UP000659654"/>
    </source>
</evidence>